<gene>
    <name evidence="2" type="ORF">BECKDK2373B_GA0170837_105729</name>
</gene>
<dbReference type="InterPro" id="IPR036259">
    <property type="entry name" value="MFS_trans_sf"/>
</dbReference>
<keyword evidence="1" id="KW-0472">Membrane</keyword>
<accession>A0A450SQP4</accession>
<dbReference type="Gene3D" id="1.20.1250.20">
    <property type="entry name" value="MFS general substrate transporter like domains"/>
    <property type="match status" value="1"/>
</dbReference>
<dbReference type="EMBL" id="CAADEX010000057">
    <property type="protein sequence ID" value="VFJ56343.1"/>
    <property type="molecule type" value="Genomic_DNA"/>
</dbReference>
<feature type="transmembrane region" description="Helical" evidence="1">
    <location>
        <begin position="14"/>
        <end position="35"/>
    </location>
</feature>
<feature type="transmembrane region" description="Helical" evidence="1">
    <location>
        <begin position="47"/>
        <end position="71"/>
    </location>
</feature>
<keyword evidence="1" id="KW-1133">Transmembrane helix</keyword>
<evidence type="ECO:0000256" key="1">
    <source>
        <dbReference type="SAM" id="Phobius"/>
    </source>
</evidence>
<dbReference type="AlphaFoldDB" id="A0A450SQP4"/>
<sequence length="133" mass="14950">MEQSLLEKIKADKLAALSTLGSIASIAALTIVILGSVANENIPAQLLGWRIIFFLISLFGISGSALFVFYWARSAHPDKSRSDHGRIWAITWRSIVGLFFVGVFVDALFAAVYWTPWMYGFVYLFRQLGSMYY</sequence>
<feature type="transmembrane region" description="Helical" evidence="1">
    <location>
        <begin position="92"/>
        <end position="114"/>
    </location>
</feature>
<dbReference type="SUPFAM" id="SSF103473">
    <property type="entry name" value="MFS general substrate transporter"/>
    <property type="match status" value="1"/>
</dbReference>
<reference evidence="2" key="1">
    <citation type="submission" date="2019-02" db="EMBL/GenBank/DDBJ databases">
        <authorList>
            <person name="Gruber-Vodicka R. H."/>
            <person name="Seah K. B. B."/>
        </authorList>
    </citation>
    <scope>NUCLEOTIDE SEQUENCE</scope>
    <source>
        <strain evidence="2">BECK_DK47</strain>
    </source>
</reference>
<name>A0A450SQP4_9GAMM</name>
<proteinExistence type="predicted"/>
<protein>
    <submittedName>
        <fullName evidence="2">Uncharacterized protein</fullName>
    </submittedName>
</protein>
<keyword evidence="1" id="KW-0812">Transmembrane</keyword>
<organism evidence="2">
    <name type="scientific">Candidatus Kentrum sp. DK</name>
    <dbReference type="NCBI Taxonomy" id="2126562"/>
    <lineage>
        <taxon>Bacteria</taxon>
        <taxon>Pseudomonadati</taxon>
        <taxon>Pseudomonadota</taxon>
        <taxon>Gammaproteobacteria</taxon>
        <taxon>Candidatus Kentrum</taxon>
    </lineage>
</organism>
<evidence type="ECO:0000313" key="2">
    <source>
        <dbReference type="EMBL" id="VFJ56343.1"/>
    </source>
</evidence>